<dbReference type="InterPro" id="IPR000847">
    <property type="entry name" value="LysR_HTH_N"/>
</dbReference>
<dbReference type="EMBL" id="NRJF01000063">
    <property type="protein sequence ID" value="RIY36440.1"/>
    <property type="molecule type" value="Genomic_DNA"/>
</dbReference>
<keyword evidence="3" id="KW-0238">DNA-binding</keyword>
<dbReference type="PANTHER" id="PTHR30537:SF35">
    <property type="entry name" value="TRANSCRIPTIONAL REGULATORY PROTEIN"/>
    <property type="match status" value="1"/>
</dbReference>
<dbReference type="InterPro" id="IPR005119">
    <property type="entry name" value="LysR_subst-bd"/>
</dbReference>
<comment type="similarity">
    <text evidence="1">Belongs to the LysR transcriptional regulatory family.</text>
</comment>
<name>A0A3A1YH97_9GAMM</name>
<dbReference type="AlphaFoldDB" id="A0A3A1YH97"/>
<dbReference type="OrthoDB" id="8885940at2"/>
<keyword evidence="2" id="KW-0805">Transcription regulation</keyword>
<proteinExistence type="inferred from homology"/>
<dbReference type="Gene3D" id="1.10.10.10">
    <property type="entry name" value="Winged helix-like DNA-binding domain superfamily/Winged helix DNA-binding domain"/>
    <property type="match status" value="1"/>
</dbReference>
<comment type="caution">
    <text evidence="6">The sequence shown here is derived from an EMBL/GenBank/DDBJ whole genome shotgun (WGS) entry which is preliminary data.</text>
</comment>
<dbReference type="GO" id="GO:0003700">
    <property type="term" value="F:DNA-binding transcription factor activity"/>
    <property type="evidence" value="ECO:0007669"/>
    <property type="project" value="InterPro"/>
</dbReference>
<organism evidence="6 7">
    <name type="scientific">Psittacicella gerlachiana</name>
    <dbReference type="NCBI Taxonomy" id="2028574"/>
    <lineage>
        <taxon>Bacteria</taxon>
        <taxon>Pseudomonadati</taxon>
        <taxon>Pseudomonadota</taxon>
        <taxon>Gammaproteobacteria</taxon>
        <taxon>Pasteurellales</taxon>
        <taxon>Psittacicellaceae</taxon>
        <taxon>Psittacicella</taxon>
    </lineage>
</organism>
<reference evidence="6 7" key="1">
    <citation type="submission" date="2017-08" db="EMBL/GenBank/DDBJ databases">
        <title>Reclassification of Bisgaard taxon 37 and 44.</title>
        <authorList>
            <person name="Christensen H."/>
        </authorList>
    </citation>
    <scope>NUCLEOTIDE SEQUENCE [LARGE SCALE GENOMIC DNA]</scope>
    <source>
        <strain evidence="6 7">EEAB3T1</strain>
    </source>
</reference>
<evidence type="ECO:0000256" key="2">
    <source>
        <dbReference type="ARBA" id="ARBA00023015"/>
    </source>
</evidence>
<dbReference type="RefSeq" id="WP_119534455.1">
    <property type="nucleotide sequence ID" value="NZ_NRJF01000063.1"/>
</dbReference>
<keyword evidence="4" id="KW-0804">Transcription</keyword>
<dbReference type="PROSITE" id="PS50931">
    <property type="entry name" value="HTH_LYSR"/>
    <property type="match status" value="1"/>
</dbReference>
<dbReference type="SUPFAM" id="SSF46785">
    <property type="entry name" value="Winged helix' DNA-binding domain"/>
    <property type="match status" value="1"/>
</dbReference>
<dbReference type="InterPro" id="IPR036388">
    <property type="entry name" value="WH-like_DNA-bd_sf"/>
</dbReference>
<protein>
    <recommendedName>
        <fullName evidence="5">HTH lysR-type domain-containing protein</fullName>
    </recommendedName>
</protein>
<dbReference type="Pfam" id="PF00126">
    <property type="entry name" value="HTH_1"/>
    <property type="match status" value="1"/>
</dbReference>
<dbReference type="GO" id="GO:0006351">
    <property type="term" value="P:DNA-templated transcription"/>
    <property type="evidence" value="ECO:0007669"/>
    <property type="project" value="TreeGrafter"/>
</dbReference>
<dbReference type="Pfam" id="PF03466">
    <property type="entry name" value="LysR_substrate"/>
    <property type="match status" value="1"/>
</dbReference>
<gene>
    <name evidence="6" type="ORF">CKF59_02740</name>
</gene>
<dbReference type="Proteomes" id="UP000265964">
    <property type="component" value="Unassembled WGS sequence"/>
</dbReference>
<dbReference type="CDD" id="cd08422">
    <property type="entry name" value="PBP2_CrgA_like"/>
    <property type="match status" value="1"/>
</dbReference>
<dbReference type="SUPFAM" id="SSF53850">
    <property type="entry name" value="Periplasmic binding protein-like II"/>
    <property type="match status" value="1"/>
</dbReference>
<dbReference type="InterPro" id="IPR036390">
    <property type="entry name" value="WH_DNA-bd_sf"/>
</dbReference>
<evidence type="ECO:0000256" key="4">
    <source>
        <dbReference type="ARBA" id="ARBA00023163"/>
    </source>
</evidence>
<accession>A0A3A1YH97</accession>
<dbReference type="Gene3D" id="3.40.190.290">
    <property type="match status" value="1"/>
</dbReference>
<evidence type="ECO:0000259" key="5">
    <source>
        <dbReference type="PROSITE" id="PS50931"/>
    </source>
</evidence>
<feature type="domain" description="HTH lysR-type" evidence="5">
    <location>
        <begin position="1"/>
        <end position="59"/>
    </location>
</feature>
<evidence type="ECO:0000256" key="1">
    <source>
        <dbReference type="ARBA" id="ARBA00009437"/>
    </source>
</evidence>
<evidence type="ECO:0000256" key="3">
    <source>
        <dbReference type="ARBA" id="ARBA00023125"/>
    </source>
</evidence>
<evidence type="ECO:0000313" key="7">
    <source>
        <dbReference type="Proteomes" id="UP000265964"/>
    </source>
</evidence>
<dbReference type="InterPro" id="IPR058163">
    <property type="entry name" value="LysR-type_TF_proteobact-type"/>
</dbReference>
<dbReference type="PANTHER" id="PTHR30537">
    <property type="entry name" value="HTH-TYPE TRANSCRIPTIONAL REGULATOR"/>
    <property type="match status" value="1"/>
</dbReference>
<dbReference type="GO" id="GO:0043565">
    <property type="term" value="F:sequence-specific DNA binding"/>
    <property type="evidence" value="ECO:0007669"/>
    <property type="project" value="TreeGrafter"/>
</dbReference>
<sequence>MDRIQAMEVFLQVAHLGSFTEAAQKLEMSTAKVSRYISYLEDWLGIRLFNRTTRNVTLTTDGEQALRQCQQILQLVDGVQTVKDSPQELSGSIRITTSISFAITELSQILVKFQQLHPQVKIHLQVADSSLDLISDRIDLAIRFSNKIDESLIARKIGVCHSTFVATPEYLQKHGVPHTPQELETHNFISHVLFENVALTLTKDLEKVDVITKSSFTSNDTATVMSAVLAHSGIAMLPNYLINEQVEAGKLQVVLADWQVITLDIYAVYTSRQHMPARVRALIDFLIVEGKDKAW</sequence>
<keyword evidence="7" id="KW-1185">Reference proteome</keyword>
<evidence type="ECO:0000313" key="6">
    <source>
        <dbReference type="EMBL" id="RIY36440.1"/>
    </source>
</evidence>
<dbReference type="FunFam" id="1.10.10.10:FF:000001">
    <property type="entry name" value="LysR family transcriptional regulator"/>
    <property type="match status" value="1"/>
</dbReference>